<dbReference type="EC" id="2.1.1.-" evidence="4"/>
<evidence type="ECO:0000256" key="3">
    <source>
        <dbReference type="ARBA" id="ARBA00022691"/>
    </source>
</evidence>
<dbReference type="PANTHER" id="PTHR43167">
    <property type="entry name" value="PUTATIVE (AFU_ORTHOLOGUE AFUA_6G01830)-RELATED"/>
    <property type="match status" value="1"/>
</dbReference>
<keyword evidence="5" id="KW-1185">Reference proteome</keyword>
<organism evidence="4 5">
    <name type="scientific">Halorientalis brevis</name>
    <dbReference type="NCBI Taxonomy" id="1126241"/>
    <lineage>
        <taxon>Archaea</taxon>
        <taxon>Methanobacteriati</taxon>
        <taxon>Methanobacteriota</taxon>
        <taxon>Stenosarchaea group</taxon>
        <taxon>Halobacteria</taxon>
        <taxon>Halobacteriales</taxon>
        <taxon>Haloarculaceae</taxon>
        <taxon>Halorientalis</taxon>
    </lineage>
</organism>
<evidence type="ECO:0000256" key="1">
    <source>
        <dbReference type="ARBA" id="ARBA00022603"/>
    </source>
</evidence>
<comment type="caution">
    <text evidence="4">The sequence shown here is derived from an EMBL/GenBank/DDBJ whole genome shotgun (WGS) entry which is preliminary data.</text>
</comment>
<evidence type="ECO:0000313" key="4">
    <source>
        <dbReference type="EMBL" id="MFD1587452.1"/>
    </source>
</evidence>
<dbReference type="EMBL" id="JBHUDJ010000003">
    <property type="protein sequence ID" value="MFD1587452.1"/>
    <property type="molecule type" value="Genomic_DNA"/>
</dbReference>
<dbReference type="Proteomes" id="UP001597119">
    <property type="component" value="Unassembled WGS sequence"/>
</dbReference>
<protein>
    <submittedName>
        <fullName evidence="4">O-methyltransferase</fullName>
        <ecNumber evidence="4">2.1.1.-</ecNumber>
    </submittedName>
</protein>
<accession>A0ABD6CBY1</accession>
<proteinExistence type="predicted"/>
<dbReference type="CDD" id="cd02440">
    <property type="entry name" value="AdoMet_MTases"/>
    <property type="match status" value="1"/>
</dbReference>
<dbReference type="InterPro" id="IPR002935">
    <property type="entry name" value="SAM_O-MeTrfase"/>
</dbReference>
<dbReference type="GO" id="GO:0008168">
    <property type="term" value="F:methyltransferase activity"/>
    <property type="evidence" value="ECO:0007669"/>
    <property type="project" value="UniProtKB-KW"/>
</dbReference>
<evidence type="ECO:0000256" key="2">
    <source>
        <dbReference type="ARBA" id="ARBA00022679"/>
    </source>
</evidence>
<gene>
    <name evidence="4" type="ORF">ACFR9U_10685</name>
</gene>
<reference evidence="4 5" key="1">
    <citation type="journal article" date="2019" name="Int. J. Syst. Evol. Microbiol.">
        <title>The Global Catalogue of Microorganisms (GCM) 10K type strain sequencing project: providing services to taxonomists for standard genome sequencing and annotation.</title>
        <authorList>
            <consortium name="The Broad Institute Genomics Platform"/>
            <consortium name="The Broad Institute Genome Sequencing Center for Infectious Disease"/>
            <person name="Wu L."/>
            <person name="Ma J."/>
        </authorList>
    </citation>
    <scope>NUCLEOTIDE SEQUENCE [LARGE SCALE GENOMIC DNA]</scope>
    <source>
        <strain evidence="4 5">CGMCC 1.12125</strain>
    </source>
</reference>
<dbReference type="AlphaFoldDB" id="A0ABD6CBY1"/>
<dbReference type="GO" id="GO:0032259">
    <property type="term" value="P:methylation"/>
    <property type="evidence" value="ECO:0007669"/>
    <property type="project" value="UniProtKB-KW"/>
</dbReference>
<evidence type="ECO:0000313" key="5">
    <source>
        <dbReference type="Proteomes" id="UP001597119"/>
    </source>
</evidence>
<dbReference type="Pfam" id="PF01596">
    <property type="entry name" value="Methyltransf_3"/>
    <property type="match status" value="1"/>
</dbReference>
<dbReference type="PROSITE" id="PS51682">
    <property type="entry name" value="SAM_OMT_I"/>
    <property type="match status" value="1"/>
</dbReference>
<keyword evidence="1 4" id="KW-0489">Methyltransferase</keyword>
<dbReference type="PANTHER" id="PTHR43167:SF1">
    <property type="entry name" value="PUTATIVE (AFU_ORTHOLOGUE AFUA_6G01830)-RELATED"/>
    <property type="match status" value="1"/>
</dbReference>
<dbReference type="InterPro" id="IPR029063">
    <property type="entry name" value="SAM-dependent_MTases_sf"/>
</dbReference>
<sequence>MTADIVPETSARFARMLGPETDDVIDEMDDQAAAEGFPTVGPEVGGWLQLLARLVDARRVFEFGSGFGYSAYWFARALPDDGEVVLTEVDQDELDQAREYMARGGFDDLASYELGDAIETIDEYDGPFDVVLIDNEKDRYREAFESVREKVAPGGVVVADNAMTAGPIDFDALSTLVEGDEPIGDVNAQTQGVYEYLEAVRGDPAFETGVIPLGEGIAVSHRTA</sequence>
<dbReference type="Gene3D" id="3.40.50.150">
    <property type="entry name" value="Vaccinia Virus protein VP39"/>
    <property type="match status" value="1"/>
</dbReference>
<keyword evidence="2 4" id="KW-0808">Transferase</keyword>
<keyword evidence="3" id="KW-0949">S-adenosyl-L-methionine</keyword>
<dbReference type="SUPFAM" id="SSF53335">
    <property type="entry name" value="S-adenosyl-L-methionine-dependent methyltransferases"/>
    <property type="match status" value="1"/>
</dbReference>
<dbReference type="RefSeq" id="WP_247373482.1">
    <property type="nucleotide sequence ID" value="NZ_JALLGV010000001.1"/>
</dbReference>
<name>A0ABD6CBY1_9EURY</name>